<dbReference type="InterPro" id="IPR052469">
    <property type="entry name" value="MEIOB"/>
</dbReference>
<feature type="compositionally biased region" description="Low complexity" evidence="1">
    <location>
        <begin position="29"/>
        <end position="43"/>
    </location>
</feature>
<dbReference type="GO" id="GO:0008310">
    <property type="term" value="F:single-stranded DNA 3'-5' DNA exonuclease activity"/>
    <property type="evidence" value="ECO:0007669"/>
    <property type="project" value="TreeGrafter"/>
</dbReference>
<dbReference type="AlphaFoldDB" id="A0A9P7Z702"/>
<dbReference type="Proteomes" id="UP000887226">
    <property type="component" value="Unassembled WGS sequence"/>
</dbReference>
<evidence type="ECO:0000313" key="2">
    <source>
        <dbReference type="EMBL" id="KAG9246758.1"/>
    </source>
</evidence>
<dbReference type="OrthoDB" id="3248508at2759"/>
<dbReference type="Gene3D" id="2.40.50.140">
    <property type="entry name" value="Nucleic acid-binding proteins"/>
    <property type="match status" value="1"/>
</dbReference>
<organism evidence="2 3">
    <name type="scientific">Calycina marina</name>
    <dbReference type="NCBI Taxonomy" id="1763456"/>
    <lineage>
        <taxon>Eukaryota</taxon>
        <taxon>Fungi</taxon>
        <taxon>Dikarya</taxon>
        <taxon>Ascomycota</taxon>
        <taxon>Pezizomycotina</taxon>
        <taxon>Leotiomycetes</taxon>
        <taxon>Helotiales</taxon>
        <taxon>Pezizellaceae</taxon>
        <taxon>Calycina</taxon>
    </lineage>
</organism>
<dbReference type="GO" id="GO:0000712">
    <property type="term" value="P:resolution of meiotic recombination intermediates"/>
    <property type="evidence" value="ECO:0007669"/>
    <property type="project" value="TreeGrafter"/>
</dbReference>
<dbReference type="EMBL" id="MU253793">
    <property type="protein sequence ID" value="KAG9246758.1"/>
    <property type="molecule type" value="Genomic_DNA"/>
</dbReference>
<gene>
    <name evidence="2" type="ORF">BJ878DRAFT_455587</name>
</gene>
<proteinExistence type="predicted"/>
<comment type="caution">
    <text evidence="2">The sequence shown here is derived from an EMBL/GenBank/DDBJ whole genome shotgun (WGS) entry which is preliminary data.</text>
</comment>
<feature type="region of interest" description="Disordered" evidence="1">
    <location>
        <begin position="1"/>
        <end position="56"/>
    </location>
</feature>
<dbReference type="GO" id="GO:0003697">
    <property type="term" value="F:single-stranded DNA binding"/>
    <property type="evidence" value="ECO:0007669"/>
    <property type="project" value="TreeGrafter"/>
</dbReference>
<dbReference type="InterPro" id="IPR012340">
    <property type="entry name" value="NA-bd_OB-fold"/>
</dbReference>
<accession>A0A9P7Z702</accession>
<protein>
    <submittedName>
        <fullName evidence="2">Uncharacterized protein</fullName>
    </submittedName>
</protein>
<sequence>MAPSNPPSKPLSKAPSIQSFYKREVQVQTPNTAIDATPTPTAPGDGFSAEEKATALDPSLTKWEPTREYTETGIAELEAGPKAVMFVGRVVNVTTILGQNPKEPKARGWHYVLLGDGGGVVSIKIFFANKPFPVRLGVLMTVWTAFVSESATTEVGNVQGVRAYANLFPGRVTSDHVMAHEHSEGTKSACRGVIGYRKGEPLAGLMTLSSYTTSGHDDIPSAKILVCVKSIGARRTIANKTGGESELVDVWLFDHTGEIRWSVWNDLIPSAKEWVSGTTILLISNPGFKVGRRNARGSLGITKDTWVDVDPEFPDAEWLRRYAEGRTRKESMRQEWPEGVWDVQAAEYGVNVILFTLAGLDEWVRVEPRRVFTGHINVTIMEMSLVTKHYQNMLMCSQCCGVPVYANTRMTTCRNCSKLLTLALNPRIVGMLLDEAGCIGGGKLLWSERAWEQLLGRSVEEVTKMTTDEIRLLEQRMVYLRMHLVVGWEESVGKLAVLGMRA</sequence>
<reference evidence="2" key="1">
    <citation type="journal article" date="2021" name="IMA Fungus">
        <title>Genomic characterization of three marine fungi, including Emericellopsis atlantica sp. nov. with signatures of a generalist lifestyle and marine biomass degradation.</title>
        <authorList>
            <person name="Hagestad O.C."/>
            <person name="Hou L."/>
            <person name="Andersen J.H."/>
            <person name="Hansen E.H."/>
            <person name="Altermark B."/>
            <person name="Li C."/>
            <person name="Kuhnert E."/>
            <person name="Cox R.J."/>
            <person name="Crous P.W."/>
            <person name="Spatafora J.W."/>
            <person name="Lail K."/>
            <person name="Amirebrahimi M."/>
            <person name="Lipzen A."/>
            <person name="Pangilinan J."/>
            <person name="Andreopoulos W."/>
            <person name="Hayes R.D."/>
            <person name="Ng V."/>
            <person name="Grigoriev I.V."/>
            <person name="Jackson S.A."/>
            <person name="Sutton T.D.S."/>
            <person name="Dobson A.D.W."/>
            <person name="Rama T."/>
        </authorList>
    </citation>
    <scope>NUCLEOTIDE SEQUENCE</scope>
    <source>
        <strain evidence="2">TRa3180A</strain>
    </source>
</reference>
<evidence type="ECO:0000313" key="3">
    <source>
        <dbReference type="Proteomes" id="UP000887226"/>
    </source>
</evidence>
<name>A0A9P7Z702_9HELO</name>
<evidence type="ECO:0000256" key="1">
    <source>
        <dbReference type="SAM" id="MobiDB-lite"/>
    </source>
</evidence>
<dbReference type="PANTHER" id="PTHR21166">
    <property type="entry name" value="CELL DIVISION CONTROL PROTEIN 24 OB DOMAIN-CONTAINING PROTEIN-RELATED"/>
    <property type="match status" value="1"/>
</dbReference>
<keyword evidence="3" id="KW-1185">Reference proteome</keyword>
<dbReference type="SUPFAM" id="SSF50249">
    <property type="entry name" value="Nucleic acid-binding proteins"/>
    <property type="match status" value="1"/>
</dbReference>
<dbReference type="PANTHER" id="PTHR21166:SF2">
    <property type="entry name" value="CELL DIVISION CONTROL PROTEIN 24 OB DOMAIN-CONTAINING PROTEIN-RELATED"/>
    <property type="match status" value="1"/>
</dbReference>